<dbReference type="SUPFAM" id="SSF52540">
    <property type="entry name" value="P-loop containing nucleoside triphosphate hydrolases"/>
    <property type="match status" value="1"/>
</dbReference>
<dbReference type="eggNOG" id="COG0455">
    <property type="taxonomic scope" value="Bacteria"/>
</dbReference>
<dbReference type="KEGG" id="slp:Slip_0039"/>
<name>D7CII1_SYNLT</name>
<evidence type="ECO:0000313" key="1">
    <source>
        <dbReference type="EMBL" id="ADI00846.1"/>
    </source>
</evidence>
<dbReference type="AlphaFoldDB" id="D7CII1"/>
<protein>
    <submittedName>
        <fullName evidence="1">Uncharacterized protein</fullName>
    </submittedName>
</protein>
<sequence>MYFVYKNYNASVLGILGGVSSSNIIMERVVEAYVGEYASGKSEVAINRALELKEQSWEVTLVDLDTVEPFYTLRPLKALLEKKGITVVGWEAKETFGLGETGGLIKPAVRWVLKRSGCIIMDIGYGVHGAHTLNLVEGAYDDPHLKVLAVVNVARPMTATVGDIIDYVKHLGRVDGLVSNNHLGNDTTVEFVEQGHRVVLEAAESLGIPVVCAAVDERLREEVAKIDFAGVPVRYIKRYMPGAIW</sequence>
<dbReference type="Proteomes" id="UP000000378">
    <property type="component" value="Chromosome"/>
</dbReference>
<keyword evidence="2" id="KW-1185">Reference proteome</keyword>
<dbReference type="InterPro" id="IPR027417">
    <property type="entry name" value="P-loop_NTPase"/>
</dbReference>
<evidence type="ECO:0000313" key="2">
    <source>
        <dbReference type="Proteomes" id="UP000000378"/>
    </source>
</evidence>
<proteinExistence type="predicted"/>
<dbReference type="Gene3D" id="3.40.50.300">
    <property type="entry name" value="P-loop containing nucleotide triphosphate hydrolases"/>
    <property type="match status" value="1"/>
</dbReference>
<dbReference type="HOGENOM" id="CLU_084710_2_0_9"/>
<dbReference type="RefSeq" id="WP_013174250.1">
    <property type="nucleotide sequence ID" value="NC_014220.1"/>
</dbReference>
<dbReference type="EMBL" id="CP002048">
    <property type="protein sequence ID" value="ADI00846.1"/>
    <property type="molecule type" value="Genomic_DNA"/>
</dbReference>
<gene>
    <name evidence="1" type="ordered locus">Slip_0039</name>
</gene>
<accession>D7CII1</accession>
<organism evidence="1 2">
    <name type="scientific">Syntrophothermus lipocalidus (strain DSM 12680 / TGB-C1)</name>
    <dbReference type="NCBI Taxonomy" id="643648"/>
    <lineage>
        <taxon>Bacteria</taxon>
        <taxon>Bacillati</taxon>
        <taxon>Bacillota</taxon>
        <taxon>Clostridia</taxon>
        <taxon>Eubacteriales</taxon>
        <taxon>Syntrophomonadaceae</taxon>
        <taxon>Syntrophothermus</taxon>
    </lineage>
</organism>
<reference evidence="2" key="1">
    <citation type="journal article" date="2010" name="Stand. Genomic Sci.">
        <title>Complete genome sequence of Syntrophothermus lipocalidus type strain (TGB-C1T).</title>
        <authorList>
            <consortium name="US DOE Joint Genome Institute (JGI-PGF)"/>
            <person name="Djao O."/>
            <person name="Zhang X."/>
            <person name="Lucas S."/>
            <person name="Lapidus A."/>
            <person name="Glavina Del Rio T."/>
            <person name="Nolan M."/>
            <person name="Tice H."/>
            <person name="Cheng J."/>
            <person name="Han C."/>
            <person name="Tapia R."/>
            <person name="Goodwin L."/>
            <person name="Pitluck S."/>
            <person name="Liolios K."/>
            <person name="Ivanova N."/>
            <person name="Mavromatis K."/>
            <person name="Mikhailova N."/>
            <person name="Ovchinnikova G."/>
            <person name="Pati A."/>
            <person name="Brambilla E."/>
            <person name="Chen A."/>
            <person name="Palaniappan K."/>
            <person name="Land M."/>
            <person name="Hauser L."/>
            <person name="Chang Y."/>
            <person name="Jeffries C."/>
            <person name="Rohde M."/>
            <person name="Sikorski J."/>
            <person name="Spring S."/>
            <person name="Goker M."/>
            <person name="Detter J."/>
            <person name="Woyke T."/>
            <person name="Bristow J."/>
            <person name="Eisen J."/>
            <person name="Markowitz V."/>
            <person name="Hugenholtz P."/>
            <person name="Kyrpides N."/>
            <person name="Klenk H."/>
        </authorList>
    </citation>
    <scope>NUCLEOTIDE SEQUENCE [LARGE SCALE GENOMIC DNA]</scope>
    <source>
        <strain evidence="2">DSM 12680 / TGB-C1</strain>
    </source>
</reference>
<dbReference type="STRING" id="643648.Slip_0039"/>
<reference evidence="1 2" key="2">
    <citation type="journal article" date="2010" name="Stand. Genomic Sci.">
        <title>Complete genome sequence of Syntrophothermus lipocalidus type strain (TGB-C1).</title>
        <authorList>
            <person name="Djao O.D."/>
            <person name="Zhang X."/>
            <person name="Lucas S."/>
            <person name="Lapidus A."/>
            <person name="Del Rio T.G."/>
            <person name="Nolan M."/>
            <person name="Tice H."/>
            <person name="Cheng J.F."/>
            <person name="Han C."/>
            <person name="Tapia R."/>
            <person name="Goodwin L."/>
            <person name="Pitluck S."/>
            <person name="Liolios K."/>
            <person name="Ivanova N."/>
            <person name="Mavromatis K."/>
            <person name="Mikhailova N."/>
            <person name="Ovchinnikova G."/>
            <person name="Pati A."/>
            <person name="Brambilla E."/>
            <person name="Chen A."/>
            <person name="Palaniappan K."/>
            <person name="Land M."/>
            <person name="Hauser L."/>
            <person name="Chang Y.J."/>
            <person name="Jeffries C.D."/>
            <person name="Rohde M."/>
            <person name="Sikorski J."/>
            <person name="Spring S."/>
            <person name="Goker M."/>
            <person name="Detter J.C."/>
            <person name="Woyke T."/>
            <person name="Bristow J."/>
            <person name="Eisen J.A."/>
            <person name="Markowitz V."/>
            <person name="Hugenholtz P."/>
            <person name="Kyrpides N.C."/>
            <person name="Klenk H.P."/>
        </authorList>
    </citation>
    <scope>NUCLEOTIDE SEQUENCE [LARGE SCALE GENOMIC DNA]</scope>
    <source>
        <strain evidence="2">DSM 12680 / TGB-C1</strain>
    </source>
</reference>